<dbReference type="Pfam" id="PF02734">
    <property type="entry name" value="Dak2"/>
    <property type="match status" value="1"/>
</dbReference>
<dbReference type="PROSITE" id="PS51480">
    <property type="entry name" value="DHAL"/>
    <property type="match status" value="1"/>
</dbReference>
<name>U3AG94_9RHOB</name>
<comment type="caution">
    <text evidence="2">The sequence shown here is derived from an EMBL/GenBank/DDBJ whole genome shotgun (WGS) entry which is preliminary data.</text>
</comment>
<feature type="domain" description="DhaL" evidence="1">
    <location>
        <begin position="1"/>
        <end position="35"/>
    </location>
</feature>
<dbReference type="Proteomes" id="UP000016566">
    <property type="component" value="Unassembled WGS sequence"/>
</dbReference>
<dbReference type="GO" id="GO:0004371">
    <property type="term" value="F:glycerone kinase activity"/>
    <property type="evidence" value="ECO:0007669"/>
    <property type="project" value="InterPro"/>
</dbReference>
<organism evidence="2 3">
    <name type="scientific">Limimaricola cinnabarinus LL-001</name>
    <dbReference type="NCBI Taxonomy" id="1337093"/>
    <lineage>
        <taxon>Bacteria</taxon>
        <taxon>Pseudomonadati</taxon>
        <taxon>Pseudomonadota</taxon>
        <taxon>Alphaproteobacteria</taxon>
        <taxon>Rhodobacterales</taxon>
        <taxon>Paracoccaceae</taxon>
        <taxon>Limimaricola</taxon>
    </lineage>
</organism>
<keyword evidence="3" id="KW-1185">Reference proteome</keyword>
<reference evidence="2" key="1">
    <citation type="journal article" date="2013" name="Genome Announc.">
        <title>Draft Genome Sequence of Loktanella cinnabarina LL-001T, Isolated from Deep-Sea Floor Sediment.</title>
        <authorList>
            <person name="Nishi S."/>
            <person name="Tsubouchi T."/>
            <person name="Takaki Y."/>
            <person name="Koyanagi R."/>
            <person name="Satoh N."/>
            <person name="Maruyama T."/>
            <person name="Hatada Y."/>
        </authorList>
    </citation>
    <scope>NUCLEOTIDE SEQUENCE [LARGE SCALE GENOMIC DNA]</scope>
    <source>
        <strain evidence="2">LL-001</strain>
    </source>
</reference>
<dbReference type="AlphaFoldDB" id="U3AG94"/>
<dbReference type="STRING" id="1337093.MBELCI_2771"/>
<dbReference type="SUPFAM" id="SSF101473">
    <property type="entry name" value="DhaL-like"/>
    <property type="match status" value="1"/>
</dbReference>
<evidence type="ECO:0000313" key="3">
    <source>
        <dbReference type="Proteomes" id="UP000016566"/>
    </source>
</evidence>
<gene>
    <name evidence="2" type="ORF">MBELCI_2771</name>
</gene>
<dbReference type="EMBL" id="BATB01000045">
    <property type="protein sequence ID" value="GAD56719.1"/>
    <property type="molecule type" value="Genomic_DNA"/>
</dbReference>
<sequence>MMAVKGRAARLGPRSLGHVDPGAASAAALLDSMAQWAMVRSRPASS</sequence>
<dbReference type="InterPro" id="IPR036117">
    <property type="entry name" value="DhaL_dom_sf"/>
</dbReference>
<dbReference type="Gene3D" id="1.25.40.340">
    <property type="match status" value="1"/>
</dbReference>
<accession>U3AG94</accession>
<protein>
    <recommendedName>
        <fullName evidence="1">DhaL domain-containing protein</fullName>
    </recommendedName>
</protein>
<proteinExistence type="predicted"/>
<evidence type="ECO:0000313" key="2">
    <source>
        <dbReference type="EMBL" id="GAD56719.1"/>
    </source>
</evidence>
<dbReference type="GO" id="GO:0006071">
    <property type="term" value="P:glycerol metabolic process"/>
    <property type="evidence" value="ECO:0007669"/>
    <property type="project" value="InterPro"/>
</dbReference>
<dbReference type="InterPro" id="IPR004007">
    <property type="entry name" value="DhaL_dom"/>
</dbReference>
<evidence type="ECO:0000259" key="1">
    <source>
        <dbReference type="PROSITE" id="PS51480"/>
    </source>
</evidence>